<feature type="compositionally biased region" description="Basic and acidic residues" evidence="1">
    <location>
        <begin position="158"/>
        <end position="171"/>
    </location>
</feature>
<dbReference type="Proteomes" id="UP001342314">
    <property type="component" value="Unassembled WGS sequence"/>
</dbReference>
<evidence type="ECO:0000256" key="1">
    <source>
        <dbReference type="SAM" id="MobiDB-lite"/>
    </source>
</evidence>
<protein>
    <submittedName>
        <fullName evidence="2">Uncharacterized protein</fullName>
    </submittedName>
</protein>
<feature type="region of interest" description="Disordered" evidence="1">
    <location>
        <begin position="1"/>
        <end position="106"/>
    </location>
</feature>
<reference evidence="2 3" key="1">
    <citation type="submission" date="2021-12" db="EMBL/GenBank/DDBJ databases">
        <title>High titer production of polyol ester of fatty acids by Rhodotorula paludigena BS15 towards product separation-free biomass refinery.</title>
        <authorList>
            <person name="Mano J."/>
            <person name="Ono H."/>
            <person name="Tanaka T."/>
            <person name="Naito K."/>
            <person name="Sushida H."/>
            <person name="Ike M."/>
            <person name="Tokuyasu K."/>
            <person name="Kitaoka M."/>
        </authorList>
    </citation>
    <scope>NUCLEOTIDE SEQUENCE [LARGE SCALE GENOMIC DNA]</scope>
    <source>
        <strain evidence="2 3">BS15</strain>
    </source>
</reference>
<sequence>MSTSLPTTPFEAQRKPFLSLDLSDEPAAGIRRDLHESPTPLHGDDAAGGAASALAPSPVPHDFGFPQTPAAPAPAASDTGSVVERDEAGALGDGDEPKRGSARAAISKTQRIFRQLDSIKDLQSSIAARHAALENISGLAAARLDGDASDNDGGLGGRTKEQREKVGKAYEKTADEFARREEGVKGIMAQLAELSTALKTLHSLPAPALFPRCAVSPASDPSASPAHHDAAHSDPSAAAPPTRNPAIPIVDPPVKSDTDPVAARDEREKASALKIPERTRTGR</sequence>
<gene>
    <name evidence="2" type="ORF">Rhopal_001084-T1</name>
</gene>
<dbReference type="EMBL" id="BQKY01000002">
    <property type="protein sequence ID" value="GJN88128.1"/>
    <property type="molecule type" value="Genomic_DNA"/>
</dbReference>
<feature type="compositionally biased region" description="Low complexity" evidence="1">
    <location>
        <begin position="216"/>
        <end position="225"/>
    </location>
</feature>
<evidence type="ECO:0000313" key="3">
    <source>
        <dbReference type="Proteomes" id="UP001342314"/>
    </source>
</evidence>
<keyword evidence="3" id="KW-1185">Reference proteome</keyword>
<accession>A0AAV5GCV3</accession>
<evidence type="ECO:0000313" key="2">
    <source>
        <dbReference type="EMBL" id="GJN88128.1"/>
    </source>
</evidence>
<feature type="compositionally biased region" description="Low complexity" evidence="1">
    <location>
        <begin position="47"/>
        <end position="56"/>
    </location>
</feature>
<feature type="region of interest" description="Disordered" evidence="1">
    <location>
        <begin position="143"/>
        <end position="171"/>
    </location>
</feature>
<name>A0AAV5GCV3_9BASI</name>
<comment type="caution">
    <text evidence="2">The sequence shown here is derived from an EMBL/GenBank/DDBJ whole genome shotgun (WGS) entry which is preliminary data.</text>
</comment>
<proteinExistence type="predicted"/>
<dbReference type="AlphaFoldDB" id="A0AAV5GCV3"/>
<feature type="compositionally biased region" description="Basic and acidic residues" evidence="1">
    <location>
        <begin position="254"/>
        <end position="283"/>
    </location>
</feature>
<feature type="region of interest" description="Disordered" evidence="1">
    <location>
        <begin position="211"/>
        <end position="283"/>
    </location>
</feature>
<organism evidence="2 3">
    <name type="scientific">Rhodotorula paludigena</name>
    <dbReference type="NCBI Taxonomy" id="86838"/>
    <lineage>
        <taxon>Eukaryota</taxon>
        <taxon>Fungi</taxon>
        <taxon>Dikarya</taxon>
        <taxon>Basidiomycota</taxon>
        <taxon>Pucciniomycotina</taxon>
        <taxon>Microbotryomycetes</taxon>
        <taxon>Sporidiobolales</taxon>
        <taxon>Sporidiobolaceae</taxon>
        <taxon>Rhodotorula</taxon>
    </lineage>
</organism>